<dbReference type="NCBIfam" id="TIGR00026">
    <property type="entry name" value="hi_GC_TIGR00026"/>
    <property type="match status" value="1"/>
</dbReference>
<evidence type="ECO:0000313" key="5">
    <source>
        <dbReference type="Proteomes" id="UP001165283"/>
    </source>
</evidence>
<comment type="caution">
    <text evidence="4">The sequence shown here is derived from an EMBL/GenBank/DDBJ whole genome shotgun (WGS) entry which is preliminary data.</text>
</comment>
<name>A0ABT0ZX29_9PSEU</name>
<evidence type="ECO:0000259" key="3">
    <source>
        <dbReference type="Pfam" id="PF01814"/>
    </source>
</evidence>
<comment type="similarity">
    <text evidence="1">Belongs to the F420H(2)-dependent quinone reductase family.</text>
</comment>
<evidence type="ECO:0000313" key="4">
    <source>
        <dbReference type="EMBL" id="MCO1655297.1"/>
    </source>
</evidence>
<accession>A0ABT0ZX29</accession>
<dbReference type="CDD" id="cd12108">
    <property type="entry name" value="Hr-like"/>
    <property type="match status" value="1"/>
</dbReference>
<feature type="domain" description="Hemerythrin-like" evidence="3">
    <location>
        <begin position="149"/>
        <end position="273"/>
    </location>
</feature>
<dbReference type="InterPro" id="IPR012312">
    <property type="entry name" value="Hemerythrin-like"/>
</dbReference>
<dbReference type="Pfam" id="PF04075">
    <property type="entry name" value="F420H2_quin_red"/>
    <property type="match status" value="1"/>
</dbReference>
<reference evidence="4" key="1">
    <citation type="submission" date="2021-04" db="EMBL/GenBank/DDBJ databases">
        <title>Pseudonocardia sp. nov., isolated from sandy soil of mangrove forest.</title>
        <authorList>
            <person name="Zan Z."/>
            <person name="Huang R."/>
            <person name="Liu W."/>
        </authorList>
    </citation>
    <scope>NUCLEOTIDE SEQUENCE</scope>
    <source>
        <strain evidence="4">S2-4</strain>
    </source>
</reference>
<dbReference type="Proteomes" id="UP001165283">
    <property type="component" value="Unassembled WGS sequence"/>
</dbReference>
<dbReference type="Pfam" id="PF01814">
    <property type="entry name" value="Hemerythrin"/>
    <property type="match status" value="1"/>
</dbReference>
<dbReference type="Gene3D" id="2.30.110.10">
    <property type="entry name" value="Electron Transport, Fmn-binding Protein, Chain A"/>
    <property type="match status" value="1"/>
</dbReference>
<keyword evidence="5" id="KW-1185">Reference proteome</keyword>
<dbReference type="EMBL" id="JAGSOV010000020">
    <property type="protein sequence ID" value="MCO1655297.1"/>
    <property type="molecule type" value="Genomic_DNA"/>
</dbReference>
<comment type="catalytic activity">
    <reaction evidence="2">
        <text>oxidized coenzyme F420-(gamma-L-Glu)(n) + a quinol + H(+) = reduced coenzyme F420-(gamma-L-Glu)(n) + a quinone</text>
        <dbReference type="Rhea" id="RHEA:39663"/>
        <dbReference type="Rhea" id="RHEA-COMP:12939"/>
        <dbReference type="Rhea" id="RHEA-COMP:14378"/>
        <dbReference type="ChEBI" id="CHEBI:15378"/>
        <dbReference type="ChEBI" id="CHEBI:24646"/>
        <dbReference type="ChEBI" id="CHEBI:132124"/>
        <dbReference type="ChEBI" id="CHEBI:133980"/>
        <dbReference type="ChEBI" id="CHEBI:139511"/>
    </reaction>
</comment>
<evidence type="ECO:0000256" key="2">
    <source>
        <dbReference type="ARBA" id="ARBA00049106"/>
    </source>
</evidence>
<gene>
    <name evidence="4" type="ORF">KDL28_09540</name>
</gene>
<dbReference type="InterPro" id="IPR012349">
    <property type="entry name" value="Split_barrel_FMN-bd"/>
</dbReference>
<protein>
    <submittedName>
        <fullName evidence="4">Nitroreductase family deazaflavin-dependent oxidoreductase</fullName>
    </submittedName>
</protein>
<dbReference type="PANTHER" id="PTHR39428:SF1">
    <property type="entry name" value="F420H(2)-DEPENDENT QUINONE REDUCTASE RV1261C"/>
    <property type="match status" value="1"/>
</dbReference>
<organism evidence="4 5">
    <name type="scientific">Pseudonocardia humida</name>
    <dbReference type="NCBI Taxonomy" id="2800819"/>
    <lineage>
        <taxon>Bacteria</taxon>
        <taxon>Bacillati</taxon>
        <taxon>Actinomycetota</taxon>
        <taxon>Actinomycetes</taxon>
        <taxon>Pseudonocardiales</taxon>
        <taxon>Pseudonocardiaceae</taxon>
        <taxon>Pseudonocardia</taxon>
    </lineage>
</organism>
<dbReference type="RefSeq" id="WP_252437069.1">
    <property type="nucleotide sequence ID" value="NZ_JAGSOV010000020.1"/>
</dbReference>
<dbReference type="PANTHER" id="PTHR39428">
    <property type="entry name" value="F420H(2)-DEPENDENT QUINONE REDUCTASE RV1261C"/>
    <property type="match status" value="1"/>
</dbReference>
<dbReference type="SUPFAM" id="SSF50475">
    <property type="entry name" value="FMN-binding split barrel"/>
    <property type="match status" value="1"/>
</dbReference>
<dbReference type="Gene3D" id="1.20.120.520">
    <property type="entry name" value="nmb1532 protein domain like"/>
    <property type="match status" value="1"/>
</dbReference>
<proteinExistence type="inferred from homology"/>
<evidence type="ECO:0000256" key="1">
    <source>
        <dbReference type="ARBA" id="ARBA00008710"/>
    </source>
</evidence>
<sequence>MDFNQPVIDEFRANAGVVGGMFEGARLLLLTTTGARTGNEHTVPLGYLPDRDGRVLVIGSAGGSPRHPAWFHNLVADPRVHVEAGVFRYPADAVVLTGAEREQTFARVVEDDPAWGDYQEKAGRLLPVVALVEVPVGPPDIAAPSPGAALRLVHDGFRRELALVRAEVARSGPGLGAQLRINCLALCDGLGVHHRNEDAAMFPALARMRPDLTDAVERLADEHARIAALLDELRAVLAEPDRDRAALLADIDRLTGEVEAHLDYEEQQLVPVLDGMAAGG</sequence>
<dbReference type="InterPro" id="IPR004378">
    <property type="entry name" value="F420H2_quin_Rdtase"/>
</dbReference>